<gene>
    <name evidence="1" type="ORF">NBH21_03010</name>
</gene>
<comment type="caution">
    <text evidence="1">The sequence shown here is derived from an EMBL/GenBank/DDBJ whole genome shotgun (WGS) entry which is preliminary data.</text>
</comment>
<dbReference type="EMBL" id="JAMXLX010000001">
    <property type="protein sequence ID" value="MCO5955733.1"/>
    <property type="molecule type" value="Genomic_DNA"/>
</dbReference>
<evidence type="ECO:0000313" key="2">
    <source>
        <dbReference type="Proteomes" id="UP001155380"/>
    </source>
</evidence>
<accession>A0AAJ1F6C6</accession>
<organism evidence="1 2">
    <name type="scientific">Ciceribacter sichuanensis</name>
    <dbReference type="NCBI Taxonomy" id="2949647"/>
    <lineage>
        <taxon>Bacteria</taxon>
        <taxon>Pseudomonadati</taxon>
        <taxon>Pseudomonadota</taxon>
        <taxon>Alphaproteobacteria</taxon>
        <taxon>Hyphomicrobiales</taxon>
        <taxon>Rhizobiaceae</taxon>
        <taxon>Ciceribacter</taxon>
    </lineage>
</organism>
<name>A0AAJ1F6C6_9HYPH</name>
<protein>
    <submittedName>
        <fullName evidence="1">Uncharacterized protein</fullName>
    </submittedName>
</protein>
<evidence type="ECO:0000313" key="1">
    <source>
        <dbReference type="EMBL" id="MCO5955733.1"/>
    </source>
</evidence>
<sequence length="56" mass="5972">MAKLSRRITIITLVMAIFAILLAQLVISTSESPRRMQVGIASGCLIPASPLCMATL</sequence>
<reference evidence="1" key="1">
    <citation type="submission" date="2022-06" db="EMBL/GenBank/DDBJ databases">
        <authorList>
            <person name="Sun Q."/>
        </authorList>
    </citation>
    <scope>NUCLEOTIDE SEQUENCE</scope>
    <source>
        <strain evidence="1">S101</strain>
    </source>
</reference>
<dbReference type="Proteomes" id="UP001155380">
    <property type="component" value="Unassembled WGS sequence"/>
</dbReference>
<proteinExistence type="predicted"/>
<dbReference type="RefSeq" id="WP_250912462.1">
    <property type="nucleotide sequence ID" value="NZ_JAMXLX010000001.1"/>
</dbReference>
<dbReference type="AlphaFoldDB" id="A0AAJ1F6C6"/>